<name>A0A6L8LQJ4_9VIBR</name>
<protein>
    <recommendedName>
        <fullName evidence="1">YbbD head domain-containing protein</fullName>
    </recommendedName>
</protein>
<dbReference type="EMBL" id="WWEU01000001">
    <property type="protein sequence ID" value="MYM58337.1"/>
    <property type="molecule type" value="Genomic_DNA"/>
</dbReference>
<evidence type="ECO:0000313" key="2">
    <source>
        <dbReference type="EMBL" id="MYM58337.1"/>
    </source>
</evidence>
<comment type="caution">
    <text evidence="2">The sequence shown here is derived from an EMBL/GenBank/DDBJ whole genome shotgun (WGS) entry which is preliminary data.</text>
</comment>
<accession>A0A6L8LQJ4</accession>
<keyword evidence="3" id="KW-1185">Reference proteome</keyword>
<evidence type="ECO:0000259" key="1">
    <source>
        <dbReference type="Pfam" id="PF26610"/>
    </source>
</evidence>
<feature type="domain" description="YbbD head" evidence="1">
    <location>
        <begin position="22"/>
        <end position="71"/>
    </location>
</feature>
<dbReference type="Pfam" id="PF26610">
    <property type="entry name" value="YbbD_head"/>
    <property type="match status" value="1"/>
</dbReference>
<sequence>MINEIKKYLLPIILLTMYGCSDIVTSEYPTYQNAEEDDLFQRGWLPEIIPRSATEIVVNNNLDLNESSGSFVLSNDAMLDFKERLKPTEKQEQLLYVSGESEWVFDFSDRKIIYYRLRSLN</sequence>
<evidence type="ECO:0000313" key="3">
    <source>
        <dbReference type="Proteomes" id="UP000478571"/>
    </source>
</evidence>
<dbReference type="Proteomes" id="UP000478571">
    <property type="component" value="Unassembled WGS sequence"/>
</dbReference>
<dbReference type="AlphaFoldDB" id="A0A6L8LQJ4"/>
<dbReference type="PROSITE" id="PS51257">
    <property type="entry name" value="PROKAR_LIPOPROTEIN"/>
    <property type="match status" value="1"/>
</dbReference>
<dbReference type="InterPro" id="IPR058827">
    <property type="entry name" value="YbbD_head"/>
</dbReference>
<organism evidence="2 3">
    <name type="scientific">Vibrio tetraodonis subsp. pristinus</name>
    <dbReference type="NCBI Taxonomy" id="2695891"/>
    <lineage>
        <taxon>Bacteria</taxon>
        <taxon>Pseudomonadati</taxon>
        <taxon>Pseudomonadota</taxon>
        <taxon>Gammaproteobacteria</taxon>
        <taxon>Vibrionales</taxon>
        <taxon>Vibrionaceae</taxon>
        <taxon>Vibrio</taxon>
    </lineage>
</organism>
<proteinExistence type="predicted"/>
<dbReference type="RefSeq" id="WP_160927092.1">
    <property type="nucleotide sequence ID" value="NZ_WWEU01000001.1"/>
</dbReference>
<gene>
    <name evidence="2" type="ORF">GTG28_03805</name>
</gene>
<reference evidence="2 3" key="1">
    <citation type="submission" date="2020-01" db="EMBL/GenBank/DDBJ databases">
        <title>Draft Genome Sequence of Vibrio sp. strain OCN044, Isolated from a Healthy Coral at Palmyra Atoll.</title>
        <authorList>
            <person name="Videau P."/>
            <person name="Loughran R."/>
            <person name="Esquivel A."/>
            <person name="Deadmond M."/>
            <person name="Paddock B.E."/>
            <person name="Saw J.H."/>
            <person name="Ushijima B."/>
        </authorList>
    </citation>
    <scope>NUCLEOTIDE SEQUENCE [LARGE SCALE GENOMIC DNA]</scope>
    <source>
        <strain evidence="2 3">OCN044</strain>
    </source>
</reference>